<evidence type="ECO:0000313" key="1">
    <source>
        <dbReference type="EMBL" id="CAG8440448.1"/>
    </source>
</evidence>
<sequence length="461" mass="53595">MQQMPQQFQPRQQRNKGIECYIPAPVQPQPEANNRVRRKQKLSVIDLTLLYNIAEDLLSQHANVTYAQLLQIPKQRQNLAQALQCPIVTTIEATNFAEAVLDSENAVSILSRKLVKKLGLTITEPSNAVVITANKALIENLVEIMLLGIDWFQKVHAHLHFDKKKLILQYLGKSIENVDNSAIYLTNNEEILIQYNHLHSESILKNKIEQLIQIGTLNQEQEKEAIITLKKHSRLFTTRLDQLGYAAVIQHKIDIGKAKLIKYQPDIENTIKEYPDQLSHKCSKVPMVRSAEGIEIFRAIIQEYFFEESGKEMEIITERNNEKREDNNITNEGLTNTEVEYEKHLRDFFIKLAMGARIKITWSTVNGYQNVLIINDSFGNRPQLMDLDETYLINIPQWEEPAERLEFEENNYNEYQNTKYGYYQSDIEYNSHYWNAIWMKIYSLLLLTWKTQNGPKSPTAL</sequence>
<dbReference type="EMBL" id="CAJVPW010000034">
    <property type="protein sequence ID" value="CAG8440448.1"/>
    <property type="molecule type" value="Genomic_DNA"/>
</dbReference>
<evidence type="ECO:0000313" key="2">
    <source>
        <dbReference type="Proteomes" id="UP000789366"/>
    </source>
</evidence>
<keyword evidence="2" id="KW-1185">Reference proteome</keyword>
<proteinExistence type="predicted"/>
<organism evidence="1 2">
    <name type="scientific">Cetraspora pellucida</name>
    <dbReference type="NCBI Taxonomy" id="1433469"/>
    <lineage>
        <taxon>Eukaryota</taxon>
        <taxon>Fungi</taxon>
        <taxon>Fungi incertae sedis</taxon>
        <taxon>Mucoromycota</taxon>
        <taxon>Glomeromycotina</taxon>
        <taxon>Glomeromycetes</taxon>
        <taxon>Diversisporales</taxon>
        <taxon>Gigasporaceae</taxon>
        <taxon>Cetraspora</taxon>
    </lineage>
</organism>
<name>A0ACA9JWX0_9GLOM</name>
<accession>A0ACA9JWX0</accession>
<comment type="caution">
    <text evidence="1">The sequence shown here is derived from an EMBL/GenBank/DDBJ whole genome shotgun (WGS) entry which is preliminary data.</text>
</comment>
<protein>
    <submittedName>
        <fullName evidence="1">9257_t:CDS:1</fullName>
    </submittedName>
</protein>
<reference evidence="1" key="1">
    <citation type="submission" date="2021-06" db="EMBL/GenBank/DDBJ databases">
        <authorList>
            <person name="Kallberg Y."/>
            <person name="Tangrot J."/>
            <person name="Rosling A."/>
        </authorList>
    </citation>
    <scope>NUCLEOTIDE SEQUENCE</scope>
    <source>
        <strain evidence="1">28 12/20/2015</strain>
    </source>
</reference>
<dbReference type="Proteomes" id="UP000789366">
    <property type="component" value="Unassembled WGS sequence"/>
</dbReference>
<gene>
    <name evidence="1" type="ORF">SPELUC_LOCUS137</name>
</gene>